<gene>
    <name evidence="10 12" type="primary">cysS</name>
    <name evidence="12" type="ORF">HCBAA847_1835</name>
</gene>
<keyword evidence="5 10" id="KW-0547">Nucleotide-binding</keyword>
<feature type="binding site" evidence="10">
    <location>
        <position position="209"/>
    </location>
    <ligand>
        <name>Zn(2+)</name>
        <dbReference type="ChEBI" id="CHEBI:29105"/>
    </ligand>
</feature>
<evidence type="ECO:0000256" key="8">
    <source>
        <dbReference type="ARBA" id="ARBA00022917"/>
    </source>
</evidence>
<dbReference type="PANTHER" id="PTHR10890">
    <property type="entry name" value="CYSTEINYL-TRNA SYNTHETASE"/>
    <property type="match status" value="1"/>
</dbReference>
<dbReference type="PANTHER" id="PTHR10890:SF3">
    <property type="entry name" value="CYSTEINE--TRNA LIGASE, CYTOPLASMIC"/>
    <property type="match status" value="1"/>
</dbReference>
<keyword evidence="10" id="KW-0963">Cytoplasm</keyword>
<evidence type="ECO:0000259" key="11">
    <source>
        <dbReference type="Pfam" id="PF01406"/>
    </source>
</evidence>
<dbReference type="InterPro" id="IPR032678">
    <property type="entry name" value="tRNA-synt_1_cat_dom"/>
</dbReference>
<dbReference type="InterPro" id="IPR024909">
    <property type="entry name" value="Cys-tRNA/MSH_ligase"/>
</dbReference>
<feature type="binding site" evidence="10">
    <location>
        <position position="282"/>
    </location>
    <ligand>
        <name>ATP</name>
        <dbReference type="ChEBI" id="CHEBI:30616"/>
    </ligand>
</feature>
<dbReference type="GO" id="GO:0005829">
    <property type="term" value="C:cytosol"/>
    <property type="evidence" value="ECO:0007669"/>
    <property type="project" value="TreeGrafter"/>
</dbReference>
<dbReference type="SUPFAM" id="SSF47323">
    <property type="entry name" value="Anticodon-binding domain of a subclass of class I aminoacyl-tRNA synthetases"/>
    <property type="match status" value="1"/>
</dbReference>
<feature type="binding site" evidence="10">
    <location>
        <position position="251"/>
    </location>
    <ligand>
        <name>Zn(2+)</name>
        <dbReference type="ChEBI" id="CHEBI:29105"/>
    </ligand>
</feature>
<dbReference type="Proteomes" id="UP000006036">
    <property type="component" value="Chromosome 1"/>
</dbReference>
<evidence type="ECO:0000256" key="9">
    <source>
        <dbReference type="ARBA" id="ARBA00023146"/>
    </source>
</evidence>
<evidence type="ECO:0000313" key="12">
    <source>
        <dbReference type="EMBL" id="BAM33055.1"/>
    </source>
</evidence>
<keyword evidence="7 10" id="KW-0067">ATP-binding</keyword>
<dbReference type="SUPFAM" id="SSF52374">
    <property type="entry name" value="Nucleotidylyl transferase"/>
    <property type="match status" value="1"/>
</dbReference>
<dbReference type="GO" id="GO:0008270">
    <property type="term" value="F:zinc ion binding"/>
    <property type="evidence" value="ECO:0007669"/>
    <property type="project" value="UniProtKB-UniRule"/>
</dbReference>
<organism evidence="12 13">
    <name type="scientific">Helicobacter cinaedi CCUG 18818 = ATCC BAA-847</name>
    <dbReference type="NCBI Taxonomy" id="537971"/>
    <lineage>
        <taxon>Bacteria</taxon>
        <taxon>Pseudomonadati</taxon>
        <taxon>Campylobacterota</taxon>
        <taxon>Epsilonproteobacteria</taxon>
        <taxon>Campylobacterales</taxon>
        <taxon>Helicobacteraceae</taxon>
        <taxon>Helicobacter</taxon>
    </lineage>
</organism>
<dbReference type="NCBIfam" id="TIGR00435">
    <property type="entry name" value="cysS"/>
    <property type="match status" value="1"/>
</dbReference>
<proteinExistence type="inferred from homology"/>
<feature type="short sequence motif" description="'KMSKS' region" evidence="10">
    <location>
        <begin position="279"/>
        <end position="283"/>
    </location>
</feature>
<evidence type="ECO:0000256" key="3">
    <source>
        <dbReference type="ARBA" id="ARBA00022598"/>
    </source>
</evidence>
<dbReference type="GO" id="GO:0005524">
    <property type="term" value="F:ATP binding"/>
    <property type="evidence" value="ECO:0007669"/>
    <property type="project" value="UniProtKB-UniRule"/>
</dbReference>
<comment type="subcellular location">
    <subcellularLocation>
        <location evidence="10">Cytoplasm</location>
    </subcellularLocation>
</comment>
<dbReference type="InterPro" id="IPR015803">
    <property type="entry name" value="Cys-tRNA-ligase"/>
</dbReference>
<keyword evidence="6 10" id="KW-0862">Zinc</keyword>
<dbReference type="PRINTS" id="PR00983">
    <property type="entry name" value="TRNASYNTHCYS"/>
</dbReference>
<dbReference type="GO" id="GO:0004817">
    <property type="term" value="F:cysteine-tRNA ligase activity"/>
    <property type="evidence" value="ECO:0007669"/>
    <property type="project" value="UniProtKB-UniRule"/>
</dbReference>
<dbReference type="Gene3D" id="1.20.120.1910">
    <property type="entry name" value="Cysteine-tRNA ligase, C-terminal anti-codon recognition domain"/>
    <property type="match status" value="1"/>
</dbReference>
<dbReference type="CDD" id="cd00672">
    <property type="entry name" value="CysRS_core"/>
    <property type="match status" value="1"/>
</dbReference>
<keyword evidence="3 10" id="KW-0436">Ligase</keyword>
<dbReference type="EC" id="6.1.1.16" evidence="10"/>
<protein>
    <recommendedName>
        <fullName evidence="10">Cysteine--tRNA ligase</fullName>
        <ecNumber evidence="10">6.1.1.16</ecNumber>
    </recommendedName>
    <alternativeName>
        <fullName evidence="10">Cysteinyl-tRNA synthetase</fullName>
        <shortName evidence="10">CysRS</shortName>
    </alternativeName>
</protein>
<dbReference type="AlphaFoldDB" id="A0AAI8MP14"/>
<evidence type="ECO:0000256" key="1">
    <source>
        <dbReference type="ARBA" id="ARBA00005594"/>
    </source>
</evidence>
<evidence type="ECO:0000256" key="2">
    <source>
        <dbReference type="ARBA" id="ARBA00011245"/>
    </source>
</evidence>
<keyword evidence="4 10" id="KW-0479">Metal-binding</keyword>
<dbReference type="HAMAP" id="MF_00041">
    <property type="entry name" value="Cys_tRNA_synth"/>
    <property type="match status" value="1"/>
</dbReference>
<reference evidence="12 13" key="1">
    <citation type="journal article" date="2012" name="J. Bacteriol.">
        <title>Complete Genome Sequence of Helicobacter cinaedi Type Strain ATCC BAA-847.</title>
        <authorList>
            <person name="Miyoshi-Akiyama T."/>
            <person name="Takeshita N."/>
            <person name="Ohmagari N."/>
            <person name="Kirikae T."/>
        </authorList>
    </citation>
    <scope>NUCLEOTIDE SEQUENCE [LARGE SCALE GENOMIC DNA]</scope>
    <source>
        <strain evidence="12 13">ATCC BAA-847</strain>
    </source>
</reference>
<dbReference type="Pfam" id="PF01406">
    <property type="entry name" value="tRNA-synt_1e"/>
    <property type="match status" value="1"/>
</dbReference>
<dbReference type="Gene3D" id="3.40.50.620">
    <property type="entry name" value="HUPs"/>
    <property type="match status" value="1"/>
</dbReference>
<keyword evidence="9 10" id="KW-0030">Aminoacyl-tRNA synthetase</keyword>
<dbReference type="InterPro" id="IPR009080">
    <property type="entry name" value="tRNAsynth_Ia_anticodon-bd"/>
</dbReference>
<feature type="domain" description="tRNA synthetases class I catalytic" evidence="11">
    <location>
        <begin position="15"/>
        <end position="326"/>
    </location>
</feature>
<evidence type="ECO:0000256" key="4">
    <source>
        <dbReference type="ARBA" id="ARBA00022723"/>
    </source>
</evidence>
<dbReference type="GO" id="GO:0006423">
    <property type="term" value="P:cysteinyl-tRNA aminoacylation"/>
    <property type="evidence" value="ECO:0007669"/>
    <property type="project" value="UniProtKB-UniRule"/>
</dbReference>
<sequence length="504" mass="57893">MITLFDSIKKQKLKFEPISPKQVRIYVCGPTVYDDAHLGHARSSIAFDLWRRLFLFLDFKVIFAKNFTDIDDKIIKKSLQNGISVEEVSERYIELYLNDMHALGILRPDLEPKATSNLPQMHEMIEQLLQKGYAYKGENNDVYLSIAKDKAYGSLSQRTTHEQNQSRITNANDKQEESDFALWKGYKGEDDIAYDSPFGKGRPGWHIECSAMIEKHLAYDMREKQEYEKQEFAIDIHAGGADLLFPHHENEASQTRCATGRELAKYWLHNGFVNINGEKMSKSLGNSFFIKDALKVYDGEILRNYLLGVHYRLALNFNEEDLLQSKKRLDKIYRLKKRIMAERIADSIPPTKALDSTELADQLESLNTLKTHTKNAQDSFIKPLLEALSDDYNISKALSIIEEMLSISNDYLDKNPKDKAYKLAISGNLACIEYLLGLGDKDPTLYFQLGLTEQERQDIESKLQARTEAKKQKNYVLADSIRDELKSQGIEIMDTPQGSTWEKI</sequence>
<dbReference type="KEGG" id="hcb:HCBAA847_1835"/>
<dbReference type="InterPro" id="IPR014729">
    <property type="entry name" value="Rossmann-like_a/b/a_fold"/>
</dbReference>
<comment type="similarity">
    <text evidence="1 10">Belongs to the class-I aminoacyl-tRNA synthetase family.</text>
</comment>
<feature type="binding site" evidence="10">
    <location>
        <position position="28"/>
    </location>
    <ligand>
        <name>Zn(2+)</name>
        <dbReference type="ChEBI" id="CHEBI:29105"/>
    </ligand>
</feature>
<evidence type="ECO:0000256" key="6">
    <source>
        <dbReference type="ARBA" id="ARBA00022833"/>
    </source>
</evidence>
<dbReference type="EMBL" id="AP012492">
    <property type="protein sequence ID" value="BAM33055.1"/>
    <property type="molecule type" value="Genomic_DNA"/>
</dbReference>
<evidence type="ECO:0000256" key="5">
    <source>
        <dbReference type="ARBA" id="ARBA00022741"/>
    </source>
</evidence>
<feature type="short sequence motif" description="'HIGH' region" evidence="10">
    <location>
        <begin position="30"/>
        <end position="40"/>
    </location>
</feature>
<evidence type="ECO:0000313" key="13">
    <source>
        <dbReference type="Proteomes" id="UP000006036"/>
    </source>
</evidence>
<comment type="subunit">
    <text evidence="2 10">Monomer.</text>
</comment>
<name>A0AAI8MP14_9HELI</name>
<comment type="catalytic activity">
    <reaction evidence="10">
        <text>tRNA(Cys) + L-cysteine + ATP = L-cysteinyl-tRNA(Cys) + AMP + diphosphate</text>
        <dbReference type="Rhea" id="RHEA:17773"/>
        <dbReference type="Rhea" id="RHEA-COMP:9661"/>
        <dbReference type="Rhea" id="RHEA-COMP:9679"/>
        <dbReference type="ChEBI" id="CHEBI:30616"/>
        <dbReference type="ChEBI" id="CHEBI:33019"/>
        <dbReference type="ChEBI" id="CHEBI:35235"/>
        <dbReference type="ChEBI" id="CHEBI:78442"/>
        <dbReference type="ChEBI" id="CHEBI:78517"/>
        <dbReference type="ChEBI" id="CHEBI:456215"/>
        <dbReference type="EC" id="6.1.1.16"/>
    </reaction>
</comment>
<evidence type="ECO:0000256" key="10">
    <source>
        <dbReference type="HAMAP-Rule" id="MF_00041"/>
    </source>
</evidence>
<evidence type="ECO:0000256" key="7">
    <source>
        <dbReference type="ARBA" id="ARBA00022840"/>
    </source>
</evidence>
<feature type="binding site" evidence="10">
    <location>
        <position position="247"/>
    </location>
    <ligand>
        <name>Zn(2+)</name>
        <dbReference type="ChEBI" id="CHEBI:29105"/>
    </ligand>
</feature>
<comment type="cofactor">
    <cofactor evidence="10">
        <name>Zn(2+)</name>
        <dbReference type="ChEBI" id="CHEBI:29105"/>
    </cofactor>
    <text evidence="10">Binds 1 zinc ion per subunit.</text>
</comment>
<keyword evidence="8 10" id="KW-0648">Protein biosynthesis</keyword>
<accession>A0AAI8MP14</accession>